<sequence length="164" mass="17703">MSRKDNLKKRIDELCGELNITEPQYDDKTTESQLNAIIDELEAKLPDGDESENEDEDQSQAQGNDVDNLASGESQEAEGQESDKSEVLVGIGELPEGETITDDGVVPEAKTNDQGEVQVLVAKPFQYVANGEPVLAKSGEKPFLDEDTAMEAVEAGLAHIIATL</sequence>
<comment type="caution">
    <text evidence="2">The sequence shown here is derived from an EMBL/GenBank/DDBJ whole genome shotgun (WGS) entry which is preliminary data.</text>
</comment>
<gene>
    <name evidence="2" type="ORF">F7Q91_18955</name>
</gene>
<accession>A0A7V7TF58</accession>
<evidence type="ECO:0000313" key="3">
    <source>
        <dbReference type="Proteomes" id="UP000423756"/>
    </source>
</evidence>
<dbReference type="GeneID" id="77344876"/>
<evidence type="ECO:0000313" key="2">
    <source>
        <dbReference type="EMBL" id="KAB0476521.1"/>
    </source>
</evidence>
<feature type="compositionally biased region" description="Acidic residues" evidence="1">
    <location>
        <begin position="48"/>
        <end position="58"/>
    </location>
</feature>
<dbReference type="EMBL" id="VZPX01000047">
    <property type="protein sequence ID" value="KAB0476521.1"/>
    <property type="molecule type" value="Genomic_DNA"/>
</dbReference>
<proteinExistence type="predicted"/>
<dbReference type="Proteomes" id="UP000423756">
    <property type="component" value="Unassembled WGS sequence"/>
</dbReference>
<protein>
    <submittedName>
        <fullName evidence="2">Uncharacterized protein</fullName>
    </submittedName>
</protein>
<dbReference type="RefSeq" id="WP_150897823.1">
    <property type="nucleotide sequence ID" value="NZ_AP025468.1"/>
</dbReference>
<evidence type="ECO:0000256" key="1">
    <source>
        <dbReference type="SAM" id="MobiDB-lite"/>
    </source>
</evidence>
<dbReference type="AlphaFoldDB" id="A0A7V7TF58"/>
<organism evidence="2 3">
    <name type="scientific">Vibrio chagasii</name>
    <dbReference type="NCBI Taxonomy" id="170679"/>
    <lineage>
        <taxon>Bacteria</taxon>
        <taxon>Pseudomonadati</taxon>
        <taxon>Pseudomonadota</taxon>
        <taxon>Gammaproteobacteria</taxon>
        <taxon>Vibrionales</taxon>
        <taxon>Vibrionaceae</taxon>
        <taxon>Vibrio</taxon>
    </lineage>
</organism>
<feature type="region of interest" description="Disordered" evidence="1">
    <location>
        <begin position="20"/>
        <end position="112"/>
    </location>
</feature>
<reference evidence="2 3" key="1">
    <citation type="submission" date="2019-09" db="EMBL/GenBank/DDBJ databases">
        <title>Draft genome sequences of 48 bacterial type strains from the CCUG.</title>
        <authorList>
            <person name="Tunovic T."/>
            <person name="Pineiro-Iglesias B."/>
            <person name="Unosson C."/>
            <person name="Inganas E."/>
            <person name="Ohlen M."/>
            <person name="Cardew S."/>
            <person name="Jensie-Markopoulos S."/>
            <person name="Salva-Serra F."/>
            <person name="Jaen-Luchoro D."/>
            <person name="Karlsson R."/>
            <person name="Svensson-Stadler L."/>
            <person name="Chun J."/>
            <person name="Moore E."/>
        </authorList>
    </citation>
    <scope>NUCLEOTIDE SEQUENCE [LARGE SCALE GENOMIC DNA]</scope>
    <source>
        <strain evidence="2 3">CCUG 48643</strain>
    </source>
</reference>
<name>A0A7V7TF58_9VIBR</name>